<protein>
    <submittedName>
        <fullName evidence="1">Uncharacterized protein</fullName>
    </submittedName>
</protein>
<dbReference type="Proteomes" id="UP001628192">
    <property type="component" value="Unassembled WGS sequence"/>
</dbReference>
<evidence type="ECO:0000313" key="1">
    <source>
        <dbReference type="EMBL" id="GAB1253806.1"/>
    </source>
</evidence>
<reference evidence="1 2" key="1">
    <citation type="journal article" date="2025" name="Int. J. Syst. Evol. Microbiol.">
        <title>Desulfovibrio falkowii sp. nov., Porphyromonas miyakawae sp. nov., Mediterraneibacter flintii sp. nov. and Owariibacterium komagatae gen. nov., sp. nov., isolated from human faeces.</title>
        <authorList>
            <person name="Hamaguchi T."/>
            <person name="Ohara M."/>
            <person name="Hisatomi A."/>
            <person name="Sekiguchi K."/>
            <person name="Takeda J.I."/>
            <person name="Ueyama J."/>
            <person name="Ito M."/>
            <person name="Nishiwaki H."/>
            <person name="Ogi T."/>
            <person name="Hirayama M."/>
            <person name="Ohkuma M."/>
            <person name="Sakamoto M."/>
            <person name="Ohno K."/>
        </authorList>
    </citation>
    <scope>NUCLEOTIDE SEQUENCE [LARGE SCALE GENOMIC DNA]</scope>
    <source>
        <strain evidence="1 2">13CB8C</strain>
    </source>
</reference>
<organism evidence="1 2">
    <name type="scientific">Desulfovibrio falkowii</name>
    <dbReference type="NCBI Taxonomy" id="3136602"/>
    <lineage>
        <taxon>Bacteria</taxon>
        <taxon>Pseudomonadati</taxon>
        <taxon>Thermodesulfobacteriota</taxon>
        <taxon>Desulfovibrionia</taxon>
        <taxon>Desulfovibrionales</taxon>
        <taxon>Desulfovibrionaceae</taxon>
        <taxon>Desulfovibrio</taxon>
    </lineage>
</organism>
<accession>A0ABQ0E8G0</accession>
<keyword evidence="2" id="KW-1185">Reference proteome</keyword>
<comment type="caution">
    <text evidence="1">The sequence shown here is derived from an EMBL/GenBank/DDBJ whole genome shotgun (WGS) entry which is preliminary data.</text>
</comment>
<proteinExistence type="predicted"/>
<dbReference type="EMBL" id="BAAFSG010000001">
    <property type="protein sequence ID" value="GAB1253806.1"/>
    <property type="molecule type" value="Genomic_DNA"/>
</dbReference>
<sequence length="154" mass="16935">MTTTPIPHAIQHRDTLLALTVMEAALGILLKIAKPGSKLATRCANVSRWIDECSPALKVKRLSSGAQRDLDAACESLAAHMLTEGTGPELLRNWSAQYWTGFTMCLDARRRCTDFTIGRPWGWLERTGWSLGYLLMELAPGCDVAGTDIFLDLA</sequence>
<dbReference type="RefSeq" id="WP_407844470.1">
    <property type="nucleotide sequence ID" value="NZ_BAAFSG010000001.1"/>
</dbReference>
<evidence type="ECO:0000313" key="2">
    <source>
        <dbReference type="Proteomes" id="UP001628192"/>
    </source>
</evidence>
<gene>
    <name evidence="1" type="ORF">Defa_12930</name>
</gene>
<name>A0ABQ0E8G0_9BACT</name>